<evidence type="ECO:0000313" key="4">
    <source>
        <dbReference type="EMBL" id="XBG60074.1"/>
    </source>
</evidence>
<dbReference type="EMBL" id="CP157199">
    <property type="protein sequence ID" value="XBG60074.1"/>
    <property type="molecule type" value="Genomic_DNA"/>
</dbReference>
<name>A0AAU7BQ70_9FLAO</name>
<evidence type="ECO:0000256" key="2">
    <source>
        <dbReference type="ARBA" id="ARBA00023002"/>
    </source>
</evidence>
<dbReference type="Pfam" id="PF07992">
    <property type="entry name" value="Pyr_redox_2"/>
    <property type="match status" value="1"/>
</dbReference>
<sequence length="337" mass="37310">MNRRYAIKQGGLVAISLALPLPIISFTKNNEMNITKKNEISETEVIIVGAGPSGLAAALFLARANRKVIIFNWGKKRMPEKAKIHEYLGFDNMNPNDYFLKTKKEVESFGGIFIEEKVMRIQKKENDTFTTFSENSEINSTALILATGAVDILPNIPGLKDGWGIDIHVCPCFTGYELNNKKLTLFGTQARLAHLSIFLTSWSNDITVIANEPFSGKEIAQLKQANIKVHIDKITEIIRSKGEIKYVSTKSGKEIESDGIFIATPIKAKSSLVKDLCEVDQNGFAITDKFYQSSTKGLWVIGNAHDPKGHMAQASSDGTQVGPFVANYLIHSKLEKQ</sequence>
<organism evidence="4">
    <name type="scientific">Pontimicrobium sp. SW4</name>
    <dbReference type="NCBI Taxonomy" id="3153519"/>
    <lineage>
        <taxon>Bacteria</taxon>
        <taxon>Pseudomonadati</taxon>
        <taxon>Bacteroidota</taxon>
        <taxon>Flavobacteriia</taxon>
        <taxon>Flavobacteriales</taxon>
        <taxon>Flavobacteriaceae</taxon>
        <taxon>Pontimicrobium</taxon>
    </lineage>
</organism>
<dbReference type="GO" id="GO:0016491">
    <property type="term" value="F:oxidoreductase activity"/>
    <property type="evidence" value="ECO:0007669"/>
    <property type="project" value="UniProtKB-KW"/>
</dbReference>
<protein>
    <submittedName>
        <fullName evidence="4">NAD(P)/FAD-dependent oxidoreductase</fullName>
    </submittedName>
</protein>
<reference evidence="4" key="1">
    <citation type="submission" date="2024-05" db="EMBL/GenBank/DDBJ databases">
        <title>Pontimicrobium maritimus sp. nov., isolated form sea water.</title>
        <authorList>
            <person name="Muhammad N."/>
            <person name="Vuong T.Q."/>
            <person name="Han H.L."/>
            <person name="Kim S.-G."/>
        </authorList>
    </citation>
    <scope>NUCLEOTIDE SEQUENCE</scope>
    <source>
        <strain evidence="4">SW4</strain>
    </source>
</reference>
<proteinExistence type="predicted"/>
<dbReference type="Gene3D" id="3.50.50.60">
    <property type="entry name" value="FAD/NAD(P)-binding domain"/>
    <property type="match status" value="2"/>
</dbReference>
<feature type="domain" description="FAD/NAD(P)-binding" evidence="3">
    <location>
        <begin position="44"/>
        <end position="308"/>
    </location>
</feature>
<dbReference type="InterPro" id="IPR023753">
    <property type="entry name" value="FAD/NAD-binding_dom"/>
</dbReference>
<dbReference type="PRINTS" id="PR00368">
    <property type="entry name" value="FADPNR"/>
</dbReference>
<evidence type="ECO:0000259" key="3">
    <source>
        <dbReference type="Pfam" id="PF07992"/>
    </source>
</evidence>
<gene>
    <name evidence="4" type="ORF">ABGB03_09385</name>
</gene>
<dbReference type="PANTHER" id="PTHR48105">
    <property type="entry name" value="THIOREDOXIN REDUCTASE 1-RELATED-RELATED"/>
    <property type="match status" value="1"/>
</dbReference>
<dbReference type="SUPFAM" id="SSF51905">
    <property type="entry name" value="FAD/NAD(P)-binding domain"/>
    <property type="match status" value="1"/>
</dbReference>
<accession>A0AAU7BQ70</accession>
<evidence type="ECO:0000256" key="1">
    <source>
        <dbReference type="ARBA" id="ARBA00022630"/>
    </source>
</evidence>
<dbReference type="PRINTS" id="PR00469">
    <property type="entry name" value="PNDRDTASEII"/>
</dbReference>
<dbReference type="RefSeq" id="WP_347922235.1">
    <property type="nucleotide sequence ID" value="NZ_CP157199.1"/>
</dbReference>
<dbReference type="AlphaFoldDB" id="A0AAU7BQ70"/>
<dbReference type="InterPro" id="IPR050097">
    <property type="entry name" value="Ferredoxin-NADP_redctase_2"/>
</dbReference>
<keyword evidence="1" id="KW-0285">Flavoprotein</keyword>
<keyword evidence="2" id="KW-0560">Oxidoreductase</keyword>
<dbReference type="InterPro" id="IPR036188">
    <property type="entry name" value="FAD/NAD-bd_sf"/>
</dbReference>